<evidence type="ECO:0000256" key="5">
    <source>
        <dbReference type="ARBA" id="ARBA00022603"/>
    </source>
</evidence>
<dbReference type="SUPFAM" id="SSF53335">
    <property type="entry name" value="S-adenosyl-L-methionine-dependent methyltransferases"/>
    <property type="match status" value="2"/>
</dbReference>
<dbReference type="InterPro" id="IPR034240">
    <property type="entry name" value="eIF3G_RRM"/>
</dbReference>
<evidence type="ECO:0000256" key="1">
    <source>
        <dbReference type="ARBA" id="ARBA00004323"/>
    </source>
</evidence>
<feature type="domain" description="RRM" evidence="17">
    <location>
        <begin position="190"/>
        <end position="268"/>
    </location>
</feature>
<evidence type="ECO:0000256" key="3">
    <source>
        <dbReference type="ARBA" id="ARBA00022490"/>
    </source>
</evidence>
<sequence length="946" mass="107771">MALIQRANNFRWGDIGEEDDIDFLLPPREVIGPDENGIRKVIEYRYNEESRRVRVTTTTRVQKRVLSKQAAERRSWPKFGDAAREEAGHYLTVRSTEDIHLERLNAHGNQAEEATTSGDDSMSQACNAGGVLMVCRICCMRGDHWTARCPQRDLLSLMETPTEASTSTEAYVPPSMRKGADRRSTRNDDNSVRVTNLSEDTREQDLMELFSAFGAVSRAYVALDKNTNMSRGFGFVNFVSREDAQRAINNLNGYGYDSLILRKLFAGSNLLRSSNFFKISVFVLNSVACFFLGKHWSENGFRRLVFFSSEPSRSPIVALSPDFGKNYNISDLIHEIHPIPPLPLTPPPPPSTVDLQVFGIVDENGTMSDEFQIGDYDAETEEASGNQTESVSSSDERTTTVRVSVGKIEICSVEMTDYIPCLDNVEAIKRLKTTTRGERFERHCPKEGLGLNCTVPVPNGYRLPIPWPKSRDEVWFNNVPHTRLVEDKSGQNWILKENDKFKFPGGGTQFIHGADQYLDQISQMIPDIGFGSHTRVVLDIGCGVASFGAYLMSRDVLTMSIAPKDVHENQIQFALERGVPAMVAAFTTRRLLYPSQAFDLVHCSRCRINWTRDDGILLLEVNRMLRAGGYFVWAAQPVYKHEKALEEQWEEMLNLTTRLCWVLVKKEGYLAIWQKPTNNTCYLSRDAAIMPPLCNPEDDPDSVWYVWHLKACITRIEDNGYGANLSPWPSRLQTPPDRLQTIQIDSYIARKELFIAEYKYWKEIISNYVRALHWKQIGLRNVMDMRAGFGGFAAALAELKVDCWVLNVVPVSGPNTLPVIYDRGLLGVMHDWCEPFDTYPRTYDLLHAAGLFSIERKRCNMTTIMLEMDRILRPGGRVYIRDTINVMSELQEIGNAMRWHTTLRETAEGPHASYRILFCEKRFESSLDLDKHPTKKRRRKSKGKRH</sequence>
<keyword evidence="9" id="KW-0735">Signal-anchor</keyword>
<dbReference type="InterPro" id="IPR024675">
    <property type="entry name" value="eIF3g_N"/>
</dbReference>
<dbReference type="HAMAP" id="MF_03006">
    <property type="entry name" value="eIF3g"/>
    <property type="match status" value="1"/>
</dbReference>
<gene>
    <name evidence="18" type="ORF">ERUC_LOCUS17861</name>
</gene>
<keyword evidence="13" id="KW-0325">Glycoprotein</keyword>
<keyword evidence="12" id="KW-0472">Membrane</keyword>
<keyword evidence="6" id="KW-0808">Transferase</keyword>
<reference evidence="18 19" key="1">
    <citation type="submission" date="2022-03" db="EMBL/GenBank/DDBJ databases">
        <authorList>
            <person name="Macdonald S."/>
            <person name="Ahmed S."/>
            <person name="Newling K."/>
        </authorList>
    </citation>
    <scope>NUCLEOTIDE SEQUENCE [LARGE SCALE GENOMIC DNA]</scope>
</reference>
<keyword evidence="7" id="KW-0812">Transmembrane</keyword>
<keyword evidence="10" id="KW-1133">Transmembrane helix</keyword>
<dbReference type="SMART" id="SM00360">
    <property type="entry name" value="RRM"/>
    <property type="match status" value="1"/>
</dbReference>
<comment type="subcellular location">
    <subcellularLocation>
        <location evidence="14">Cytoplasm</location>
    </subcellularLocation>
    <subcellularLocation>
        <location evidence="1">Golgi apparatus membrane</location>
        <topology evidence="1">Single-pass type II membrane protein</topology>
    </subcellularLocation>
</comment>
<evidence type="ECO:0000256" key="7">
    <source>
        <dbReference type="ARBA" id="ARBA00022692"/>
    </source>
</evidence>
<dbReference type="GO" id="GO:0008168">
    <property type="term" value="F:methyltransferase activity"/>
    <property type="evidence" value="ECO:0007669"/>
    <property type="project" value="UniProtKB-KW"/>
</dbReference>
<dbReference type="CDD" id="cd12408">
    <property type="entry name" value="RRM_eIF3G_like"/>
    <property type="match status" value="1"/>
</dbReference>
<evidence type="ECO:0000259" key="17">
    <source>
        <dbReference type="PROSITE" id="PS50102"/>
    </source>
</evidence>
<dbReference type="GO" id="GO:0005852">
    <property type="term" value="C:eukaryotic translation initiation factor 3 complex"/>
    <property type="evidence" value="ECO:0007669"/>
    <property type="project" value="UniProtKB-UniRule"/>
</dbReference>
<feature type="region of interest" description="Disordered" evidence="16">
    <location>
        <begin position="160"/>
        <end position="192"/>
    </location>
</feature>
<evidence type="ECO:0000256" key="15">
    <source>
        <dbReference type="PROSITE-ProRule" id="PRU00176"/>
    </source>
</evidence>
<dbReference type="GO" id="GO:0000139">
    <property type="term" value="C:Golgi membrane"/>
    <property type="evidence" value="ECO:0007669"/>
    <property type="project" value="UniProtKB-SubCell"/>
</dbReference>
<evidence type="ECO:0000256" key="13">
    <source>
        <dbReference type="ARBA" id="ARBA00023180"/>
    </source>
</evidence>
<dbReference type="PROSITE" id="PS50102">
    <property type="entry name" value="RRM"/>
    <property type="match status" value="1"/>
</dbReference>
<dbReference type="GO" id="GO:0003723">
    <property type="term" value="F:RNA binding"/>
    <property type="evidence" value="ECO:0007669"/>
    <property type="project" value="UniProtKB-UniRule"/>
</dbReference>
<evidence type="ECO:0000256" key="10">
    <source>
        <dbReference type="ARBA" id="ARBA00022989"/>
    </source>
</evidence>
<name>A0ABC8K0T7_ERUVS</name>
<keyword evidence="19" id="KW-1185">Reference proteome</keyword>
<accession>A0ABC8K0T7</accession>
<keyword evidence="8 14" id="KW-0648">Protein biosynthesis</keyword>
<keyword evidence="3 14" id="KW-0963">Cytoplasm</keyword>
<dbReference type="GO" id="GO:0001732">
    <property type="term" value="P:formation of cytoplasmic translation initiation complex"/>
    <property type="evidence" value="ECO:0007669"/>
    <property type="project" value="UniProtKB-UniRule"/>
</dbReference>
<proteinExistence type="inferred from homology"/>
<evidence type="ECO:0000256" key="2">
    <source>
        <dbReference type="ARBA" id="ARBA00008361"/>
    </source>
</evidence>
<keyword evidence="15" id="KW-0694">RNA-binding</keyword>
<dbReference type="Gene3D" id="3.30.70.330">
    <property type="match status" value="1"/>
</dbReference>
<organism evidence="18 19">
    <name type="scientific">Eruca vesicaria subsp. sativa</name>
    <name type="common">Garden rocket</name>
    <name type="synonym">Eruca sativa</name>
    <dbReference type="NCBI Taxonomy" id="29727"/>
    <lineage>
        <taxon>Eukaryota</taxon>
        <taxon>Viridiplantae</taxon>
        <taxon>Streptophyta</taxon>
        <taxon>Embryophyta</taxon>
        <taxon>Tracheophyta</taxon>
        <taxon>Spermatophyta</taxon>
        <taxon>Magnoliopsida</taxon>
        <taxon>eudicotyledons</taxon>
        <taxon>Gunneridae</taxon>
        <taxon>Pentapetalae</taxon>
        <taxon>rosids</taxon>
        <taxon>malvids</taxon>
        <taxon>Brassicales</taxon>
        <taxon>Brassicaceae</taxon>
        <taxon>Brassiceae</taxon>
        <taxon>Eruca</taxon>
    </lineage>
</organism>
<dbReference type="InterPro" id="IPR000504">
    <property type="entry name" value="RRM_dom"/>
</dbReference>
<keyword evidence="4 14" id="KW-0396">Initiation factor</keyword>
<dbReference type="PANTHER" id="PTHR10108:SF1091">
    <property type="entry name" value="METHYLTRANSFERASE PMT12-RELATED"/>
    <property type="match status" value="1"/>
</dbReference>
<dbReference type="GO" id="GO:0033290">
    <property type="term" value="C:eukaryotic 48S preinitiation complex"/>
    <property type="evidence" value="ECO:0007669"/>
    <property type="project" value="UniProtKB-UniRule"/>
</dbReference>
<dbReference type="PANTHER" id="PTHR10108">
    <property type="entry name" value="SAM-DEPENDENT METHYLTRANSFERASE"/>
    <property type="match status" value="1"/>
</dbReference>
<dbReference type="GO" id="GO:0032259">
    <property type="term" value="P:methylation"/>
    <property type="evidence" value="ECO:0007669"/>
    <property type="project" value="UniProtKB-KW"/>
</dbReference>
<dbReference type="AlphaFoldDB" id="A0ABC8K0T7"/>
<feature type="compositionally biased region" description="Low complexity" evidence="16">
    <location>
        <begin position="160"/>
        <end position="170"/>
    </location>
</feature>
<dbReference type="SUPFAM" id="SSF54928">
    <property type="entry name" value="RNA-binding domain, RBD"/>
    <property type="match status" value="1"/>
</dbReference>
<dbReference type="InterPro" id="IPR017334">
    <property type="entry name" value="eIF3_g"/>
</dbReference>
<keyword evidence="11" id="KW-0333">Golgi apparatus</keyword>
<evidence type="ECO:0000256" key="16">
    <source>
        <dbReference type="SAM" id="MobiDB-lite"/>
    </source>
</evidence>
<dbReference type="Gene3D" id="3.40.50.150">
    <property type="entry name" value="Vaccinia Virus protein VP39"/>
    <property type="match status" value="1"/>
</dbReference>
<dbReference type="Pfam" id="PF03141">
    <property type="entry name" value="Methyltransf_29"/>
    <property type="match status" value="1"/>
</dbReference>
<feature type="compositionally biased region" description="Basic and acidic residues" evidence="16">
    <location>
        <begin position="178"/>
        <end position="191"/>
    </location>
</feature>
<evidence type="ECO:0000256" key="4">
    <source>
        <dbReference type="ARBA" id="ARBA00022540"/>
    </source>
</evidence>
<keyword evidence="5" id="KW-0489">Methyltransferase</keyword>
<dbReference type="InterPro" id="IPR004159">
    <property type="entry name" value="Put_SAM_MeTrfase"/>
</dbReference>
<comment type="similarity">
    <text evidence="2">Belongs to the methyltransferase superfamily.</text>
</comment>
<feature type="compositionally biased region" description="Polar residues" evidence="16">
    <location>
        <begin position="383"/>
        <end position="393"/>
    </location>
</feature>
<evidence type="ECO:0000313" key="19">
    <source>
        <dbReference type="Proteomes" id="UP001642260"/>
    </source>
</evidence>
<dbReference type="Pfam" id="PF12353">
    <property type="entry name" value="eIF3g"/>
    <property type="match status" value="1"/>
</dbReference>
<dbReference type="EMBL" id="CAKOAT010164156">
    <property type="protein sequence ID" value="CAH8349990.1"/>
    <property type="molecule type" value="Genomic_DNA"/>
</dbReference>
<dbReference type="FunFam" id="3.40.50.150:FF:000043">
    <property type="entry name" value="probable methyltransferase PMT3"/>
    <property type="match status" value="1"/>
</dbReference>
<comment type="caution">
    <text evidence="18">The sequence shown here is derived from an EMBL/GenBank/DDBJ whole genome shotgun (WGS) entry which is preliminary data.</text>
</comment>
<dbReference type="GO" id="GO:0003743">
    <property type="term" value="F:translation initiation factor activity"/>
    <property type="evidence" value="ECO:0007669"/>
    <property type="project" value="UniProtKB-UniRule"/>
</dbReference>
<dbReference type="InterPro" id="IPR029063">
    <property type="entry name" value="SAM-dependent_MTases_sf"/>
</dbReference>
<comment type="function">
    <text evidence="14">RNA-binding component of the eukaryotic translation initiation factor 3 (eIF-3) complex, which is involved in protein synthesis of a specialized repertoire of mRNAs and, together with other initiation factors, stimulates binding of mRNA and methionyl-tRNAi to the 40S ribosome. The eIF-3 complex specifically targets and initiates translation of a subset of mRNAs involved in cell proliferation. This subunit can bind 18S rRNA.</text>
</comment>
<evidence type="ECO:0000256" key="11">
    <source>
        <dbReference type="ARBA" id="ARBA00023034"/>
    </source>
</evidence>
<protein>
    <recommendedName>
        <fullName evidence="14">Eukaryotic translation initiation factor 3 subunit G</fullName>
        <shortName evidence="14">eIF3g</shortName>
    </recommendedName>
    <alternativeName>
        <fullName evidence="14">Eukaryotic translation initiation factor 3 RNA-binding subunit</fullName>
        <shortName evidence="14">eIF-3 RNA-binding subunit</shortName>
    </alternativeName>
    <alternativeName>
        <fullName evidence="14">Eukaryotic translation initiation factor 3 subunit 4</fullName>
    </alternativeName>
</protein>
<evidence type="ECO:0000256" key="12">
    <source>
        <dbReference type="ARBA" id="ARBA00023136"/>
    </source>
</evidence>
<evidence type="ECO:0000256" key="9">
    <source>
        <dbReference type="ARBA" id="ARBA00022968"/>
    </source>
</evidence>
<feature type="region of interest" description="Disordered" evidence="16">
    <location>
        <begin position="380"/>
        <end position="399"/>
    </location>
</feature>
<dbReference type="Proteomes" id="UP001642260">
    <property type="component" value="Unassembled WGS sequence"/>
</dbReference>
<evidence type="ECO:0000256" key="6">
    <source>
        <dbReference type="ARBA" id="ARBA00022679"/>
    </source>
</evidence>
<evidence type="ECO:0000256" key="8">
    <source>
        <dbReference type="ARBA" id="ARBA00022917"/>
    </source>
</evidence>
<dbReference type="InterPro" id="IPR035979">
    <property type="entry name" value="RBD_domain_sf"/>
</dbReference>
<comment type="subunit">
    <text evidence="14">Component of the eukaryotic translation initiation factor 3 (eIF-3) complex.</text>
</comment>
<dbReference type="Pfam" id="PF00076">
    <property type="entry name" value="RRM_1"/>
    <property type="match status" value="1"/>
</dbReference>
<dbReference type="InterPro" id="IPR012677">
    <property type="entry name" value="Nucleotide-bd_a/b_plait_sf"/>
</dbReference>
<evidence type="ECO:0000256" key="14">
    <source>
        <dbReference type="HAMAP-Rule" id="MF_03006"/>
    </source>
</evidence>
<comment type="similarity">
    <text evidence="14">Belongs to the eIF-3 subunit G family.</text>
</comment>
<dbReference type="GO" id="GO:0016282">
    <property type="term" value="C:eukaryotic 43S preinitiation complex"/>
    <property type="evidence" value="ECO:0007669"/>
    <property type="project" value="UniProtKB-UniRule"/>
</dbReference>
<evidence type="ECO:0000313" key="18">
    <source>
        <dbReference type="EMBL" id="CAH8349990.1"/>
    </source>
</evidence>